<gene>
    <name evidence="2" type="ORF">CTEN210_03584</name>
</gene>
<feature type="compositionally biased region" description="Polar residues" evidence="1">
    <location>
        <begin position="59"/>
        <end position="68"/>
    </location>
</feature>
<feature type="compositionally biased region" description="Polar residues" evidence="1">
    <location>
        <begin position="87"/>
        <end position="99"/>
    </location>
</feature>
<evidence type="ECO:0000313" key="3">
    <source>
        <dbReference type="Proteomes" id="UP001054902"/>
    </source>
</evidence>
<name>A0AAD3CJL3_9STRA</name>
<dbReference type="Proteomes" id="UP001054902">
    <property type="component" value="Unassembled WGS sequence"/>
</dbReference>
<evidence type="ECO:0000256" key="1">
    <source>
        <dbReference type="SAM" id="MobiDB-lite"/>
    </source>
</evidence>
<reference evidence="2 3" key="1">
    <citation type="journal article" date="2021" name="Sci. Rep.">
        <title>The genome of the diatom Chaetoceros tenuissimus carries an ancient integrated fragment of an extant virus.</title>
        <authorList>
            <person name="Hongo Y."/>
            <person name="Kimura K."/>
            <person name="Takaki Y."/>
            <person name="Yoshida Y."/>
            <person name="Baba S."/>
            <person name="Kobayashi G."/>
            <person name="Nagasaki K."/>
            <person name="Hano T."/>
            <person name="Tomaru Y."/>
        </authorList>
    </citation>
    <scope>NUCLEOTIDE SEQUENCE [LARGE SCALE GENOMIC DNA]</scope>
    <source>
        <strain evidence="2 3">NIES-3715</strain>
    </source>
</reference>
<feature type="compositionally biased region" description="Basic and acidic residues" evidence="1">
    <location>
        <begin position="42"/>
        <end position="55"/>
    </location>
</feature>
<feature type="region of interest" description="Disordered" evidence="1">
    <location>
        <begin position="36"/>
        <end position="68"/>
    </location>
</feature>
<dbReference type="EMBL" id="BLLK01000022">
    <property type="protein sequence ID" value="GFH47108.1"/>
    <property type="molecule type" value="Genomic_DNA"/>
</dbReference>
<protein>
    <submittedName>
        <fullName evidence="2">Uncharacterized protein</fullName>
    </submittedName>
</protein>
<organism evidence="2 3">
    <name type="scientific">Chaetoceros tenuissimus</name>
    <dbReference type="NCBI Taxonomy" id="426638"/>
    <lineage>
        <taxon>Eukaryota</taxon>
        <taxon>Sar</taxon>
        <taxon>Stramenopiles</taxon>
        <taxon>Ochrophyta</taxon>
        <taxon>Bacillariophyta</taxon>
        <taxon>Coscinodiscophyceae</taxon>
        <taxon>Chaetocerotophycidae</taxon>
        <taxon>Chaetocerotales</taxon>
        <taxon>Chaetocerotaceae</taxon>
        <taxon>Chaetoceros</taxon>
    </lineage>
</organism>
<keyword evidence="3" id="KW-1185">Reference proteome</keyword>
<sequence>MEIRLEAAQNKTRRVFYSADGYTEDLSIEEIQKARKSYASKLSRDRKKDNTDGRHVSPFPSSENSQMLPCNDNATAAVTQEPFPTEITPNNSLQQQSTARRSSSRRRSVTFESLDMPTPTQIDTAGLSAYEITRAQNVERNQNRLLSLGLISESEANAAIDAAWKRTSIITRIFKRVIKVLPKLQKVRRNRTLLKSCMRFSKTMNILI</sequence>
<feature type="region of interest" description="Disordered" evidence="1">
    <location>
        <begin position="84"/>
        <end position="109"/>
    </location>
</feature>
<proteinExistence type="predicted"/>
<dbReference type="AlphaFoldDB" id="A0AAD3CJL3"/>
<comment type="caution">
    <text evidence="2">The sequence shown here is derived from an EMBL/GenBank/DDBJ whole genome shotgun (WGS) entry which is preliminary data.</text>
</comment>
<accession>A0AAD3CJL3</accession>
<evidence type="ECO:0000313" key="2">
    <source>
        <dbReference type="EMBL" id="GFH47108.1"/>
    </source>
</evidence>